<feature type="domain" description="Thiamin pyrophosphokinase catalytic" evidence="6">
    <location>
        <begin position="18"/>
        <end position="117"/>
    </location>
</feature>
<dbReference type="PANTHER" id="PTHR41299">
    <property type="entry name" value="THIAMINE PYROPHOSPHOKINASE"/>
    <property type="match status" value="1"/>
</dbReference>
<feature type="domain" description="Thiamin pyrophosphokinase thiamin-binding" evidence="7">
    <location>
        <begin position="136"/>
        <end position="190"/>
    </location>
</feature>
<dbReference type="InterPro" id="IPR007371">
    <property type="entry name" value="TPK_catalytic"/>
</dbReference>
<evidence type="ECO:0000256" key="2">
    <source>
        <dbReference type="ARBA" id="ARBA00022741"/>
    </source>
</evidence>
<dbReference type="RefSeq" id="WP_020836620.1">
    <property type="nucleotide sequence ID" value="NC_021833.1"/>
</dbReference>
<evidence type="ECO:0000256" key="3">
    <source>
        <dbReference type="ARBA" id="ARBA00022777"/>
    </source>
</evidence>
<dbReference type="NCBIfam" id="TIGR01378">
    <property type="entry name" value="thi_PPkinase"/>
    <property type="match status" value="1"/>
</dbReference>
<dbReference type="EC" id="2.7.6.2" evidence="5"/>
<dbReference type="GO" id="GO:0004788">
    <property type="term" value="F:thiamine diphosphokinase activity"/>
    <property type="evidence" value="ECO:0007669"/>
    <property type="project" value="UniProtKB-UniRule"/>
</dbReference>
<keyword evidence="2" id="KW-0547">Nucleotide-binding</keyword>
<protein>
    <recommendedName>
        <fullName evidence="5">Thiamine diphosphokinase</fullName>
        <ecNumber evidence="5">2.7.6.2</ecNumber>
    </recommendedName>
</protein>
<dbReference type="Pfam" id="PF04263">
    <property type="entry name" value="TPK_catalytic"/>
    <property type="match status" value="1"/>
</dbReference>
<evidence type="ECO:0000256" key="5">
    <source>
        <dbReference type="NCBIfam" id="TIGR01378"/>
    </source>
</evidence>
<keyword evidence="3 8" id="KW-0418">Kinase</keyword>
<dbReference type="PATRIC" id="fig|1276221.3.peg.687"/>
<organism evidence="8 9">
    <name type="scientific">Spiroplasma diminutum CUAS-1</name>
    <dbReference type="NCBI Taxonomy" id="1276221"/>
    <lineage>
        <taxon>Bacteria</taxon>
        <taxon>Bacillati</taxon>
        <taxon>Mycoplasmatota</taxon>
        <taxon>Mollicutes</taxon>
        <taxon>Entomoplasmatales</taxon>
        <taxon>Spiroplasmataceae</taxon>
        <taxon>Spiroplasma</taxon>
    </lineage>
</organism>
<dbReference type="GO" id="GO:0030975">
    <property type="term" value="F:thiamine binding"/>
    <property type="evidence" value="ECO:0007669"/>
    <property type="project" value="InterPro"/>
</dbReference>
<dbReference type="Pfam" id="PF04265">
    <property type="entry name" value="TPK_B1_binding"/>
    <property type="match status" value="1"/>
</dbReference>
<evidence type="ECO:0000259" key="7">
    <source>
        <dbReference type="Pfam" id="PF04265"/>
    </source>
</evidence>
<dbReference type="GO" id="GO:0009229">
    <property type="term" value="P:thiamine diphosphate biosynthetic process"/>
    <property type="evidence" value="ECO:0007669"/>
    <property type="project" value="InterPro"/>
</dbReference>
<dbReference type="FunCoup" id="S5LX47">
    <property type="interactions" value="31"/>
</dbReference>
<keyword evidence="4" id="KW-0067">ATP-binding</keyword>
<dbReference type="InParanoid" id="S5LX47"/>
<gene>
    <name evidence="8" type="primary">thiN</name>
    <name evidence="8" type="ORF">SDIMI_v3c06850</name>
</gene>
<dbReference type="Gene3D" id="3.40.50.10240">
    <property type="entry name" value="Thiamin pyrophosphokinase, catalytic domain"/>
    <property type="match status" value="1"/>
</dbReference>
<dbReference type="OrthoDB" id="9804377at2"/>
<dbReference type="SUPFAM" id="SSF63999">
    <property type="entry name" value="Thiamin pyrophosphokinase, catalytic domain"/>
    <property type="match status" value="1"/>
</dbReference>
<sequence>MKDKALIVVSKTNINLKTFENTHLMVGVERGCLDLIEKEIKIDLAISDFDQVISEELELIKENSKEFIHFNSEKDFLDGIATINHLNSLGYNDLTMIVKPSKRYDMNLTIIEYVFKYNLKIVNDDSIIFKLKKGENKLDFDKYQDFTYVSLFSLKDNQITIKDMKYEVNEVKLDAYNSFAYSNQFKPYINGIINLKEEAMIIITK</sequence>
<dbReference type="GO" id="GO:0005524">
    <property type="term" value="F:ATP binding"/>
    <property type="evidence" value="ECO:0007669"/>
    <property type="project" value="UniProtKB-KW"/>
</dbReference>
<evidence type="ECO:0000256" key="1">
    <source>
        <dbReference type="ARBA" id="ARBA00022679"/>
    </source>
</evidence>
<evidence type="ECO:0000256" key="4">
    <source>
        <dbReference type="ARBA" id="ARBA00022840"/>
    </source>
</evidence>
<keyword evidence="9" id="KW-1185">Reference proteome</keyword>
<dbReference type="GO" id="GO:0016301">
    <property type="term" value="F:kinase activity"/>
    <property type="evidence" value="ECO:0007669"/>
    <property type="project" value="UniProtKB-KW"/>
</dbReference>
<dbReference type="Proteomes" id="UP000014983">
    <property type="component" value="Chromosome"/>
</dbReference>
<name>S5LX47_9MOLU</name>
<reference evidence="8 9" key="1">
    <citation type="journal article" date="2013" name="Genome Biol. Evol.">
        <title>Comparison of metabolic capacities and inference of gene content evolution in mosquito-associated Spiroplasma diminutum and S. taiwanense.</title>
        <authorList>
            <person name="Lo W.S."/>
            <person name="Ku C."/>
            <person name="Chen L.L."/>
            <person name="Chang T.H."/>
            <person name="Kuo C.H."/>
        </authorList>
    </citation>
    <scope>NUCLEOTIDE SEQUENCE [LARGE SCALE GENOMIC DNA]</scope>
    <source>
        <strain evidence="8">CUAS-1</strain>
    </source>
</reference>
<dbReference type="eggNOG" id="COG1564">
    <property type="taxonomic scope" value="Bacteria"/>
</dbReference>
<keyword evidence="1" id="KW-0808">Transferase</keyword>
<dbReference type="InterPro" id="IPR053149">
    <property type="entry name" value="TPK"/>
</dbReference>
<dbReference type="AlphaFoldDB" id="S5LX47"/>
<dbReference type="InterPro" id="IPR006282">
    <property type="entry name" value="Thi_PPkinase"/>
</dbReference>
<dbReference type="GO" id="GO:0006772">
    <property type="term" value="P:thiamine metabolic process"/>
    <property type="evidence" value="ECO:0007669"/>
    <property type="project" value="UniProtKB-UniRule"/>
</dbReference>
<dbReference type="HOGENOM" id="CLU_044237_1_0_14"/>
<evidence type="ECO:0000313" key="8">
    <source>
        <dbReference type="EMBL" id="AGR42389.1"/>
    </source>
</evidence>
<dbReference type="PANTHER" id="PTHR41299:SF1">
    <property type="entry name" value="THIAMINE PYROPHOSPHOKINASE"/>
    <property type="match status" value="1"/>
</dbReference>
<dbReference type="STRING" id="1276221.SDIMI_v3c06850"/>
<dbReference type="InterPro" id="IPR036759">
    <property type="entry name" value="TPK_catalytic_sf"/>
</dbReference>
<dbReference type="KEGG" id="sdi:SDIMI_v3c06850"/>
<accession>S5LX47</accession>
<evidence type="ECO:0000259" key="6">
    <source>
        <dbReference type="Pfam" id="PF04263"/>
    </source>
</evidence>
<dbReference type="InterPro" id="IPR007373">
    <property type="entry name" value="Thiamin_PyroPKinase_B1-bd"/>
</dbReference>
<evidence type="ECO:0000313" key="9">
    <source>
        <dbReference type="Proteomes" id="UP000014983"/>
    </source>
</evidence>
<dbReference type="EMBL" id="CP005076">
    <property type="protein sequence ID" value="AGR42389.1"/>
    <property type="molecule type" value="Genomic_DNA"/>
</dbReference>
<proteinExistence type="predicted"/>